<dbReference type="PANTHER" id="PTHR37012:SF2">
    <property type="entry name" value="BZIP DOMAIN-CONTAINING PROTEIN-RELATED"/>
    <property type="match status" value="1"/>
</dbReference>
<dbReference type="PANTHER" id="PTHR37012">
    <property type="entry name" value="B-ZIP TRANSCRIPTION FACTOR (EUROFUNG)-RELATED"/>
    <property type="match status" value="1"/>
</dbReference>
<name>A0AAJ0CL47_9HYPO</name>
<feature type="region of interest" description="Disordered" evidence="1">
    <location>
        <begin position="303"/>
        <end position="326"/>
    </location>
</feature>
<feature type="compositionally biased region" description="Polar residues" evidence="1">
    <location>
        <begin position="182"/>
        <end position="212"/>
    </location>
</feature>
<gene>
    <name evidence="2" type="ORF">QQS21_007415</name>
</gene>
<proteinExistence type="predicted"/>
<accession>A0AAJ0CL47</accession>
<protein>
    <recommendedName>
        <fullName evidence="4">BZIP transcription factor</fullName>
    </recommendedName>
</protein>
<feature type="region of interest" description="Disordered" evidence="1">
    <location>
        <begin position="146"/>
        <end position="214"/>
    </location>
</feature>
<reference evidence="2" key="1">
    <citation type="submission" date="2023-06" db="EMBL/GenBank/DDBJ databases">
        <title>Conoideocrella luteorostrata (Hypocreales: Clavicipitaceae), a potential biocontrol fungus for elongate hemlock scale in United States Christmas tree production areas.</title>
        <authorList>
            <person name="Barrett H."/>
            <person name="Lovett B."/>
            <person name="Macias A.M."/>
            <person name="Stajich J.E."/>
            <person name="Kasson M.T."/>
        </authorList>
    </citation>
    <scope>NUCLEOTIDE SEQUENCE</scope>
    <source>
        <strain evidence="2">ARSEF 14590</strain>
    </source>
</reference>
<evidence type="ECO:0000313" key="2">
    <source>
        <dbReference type="EMBL" id="KAK2594865.1"/>
    </source>
</evidence>
<dbReference type="Pfam" id="PF11905">
    <property type="entry name" value="DUF3425"/>
    <property type="match status" value="1"/>
</dbReference>
<organism evidence="2 3">
    <name type="scientific">Conoideocrella luteorostrata</name>
    <dbReference type="NCBI Taxonomy" id="1105319"/>
    <lineage>
        <taxon>Eukaryota</taxon>
        <taxon>Fungi</taxon>
        <taxon>Dikarya</taxon>
        <taxon>Ascomycota</taxon>
        <taxon>Pezizomycotina</taxon>
        <taxon>Sordariomycetes</taxon>
        <taxon>Hypocreomycetidae</taxon>
        <taxon>Hypocreales</taxon>
        <taxon>Clavicipitaceae</taxon>
        <taxon>Conoideocrella</taxon>
    </lineage>
</organism>
<keyword evidence="3" id="KW-1185">Reference proteome</keyword>
<dbReference type="CDD" id="cd14688">
    <property type="entry name" value="bZIP_YAP"/>
    <property type="match status" value="1"/>
</dbReference>
<dbReference type="InterPro" id="IPR021833">
    <property type="entry name" value="DUF3425"/>
</dbReference>
<dbReference type="Gene3D" id="1.20.5.170">
    <property type="match status" value="1"/>
</dbReference>
<evidence type="ECO:0008006" key="4">
    <source>
        <dbReference type="Google" id="ProtNLM"/>
    </source>
</evidence>
<comment type="caution">
    <text evidence="2">The sequence shown here is derived from an EMBL/GenBank/DDBJ whole genome shotgun (WGS) entry which is preliminary data.</text>
</comment>
<dbReference type="AlphaFoldDB" id="A0AAJ0CL47"/>
<feature type="region of interest" description="Disordered" evidence="1">
    <location>
        <begin position="1"/>
        <end position="87"/>
    </location>
</feature>
<evidence type="ECO:0000256" key="1">
    <source>
        <dbReference type="SAM" id="MobiDB-lite"/>
    </source>
</evidence>
<sequence>MASAASDIADSPDVRSPGPSTPAGGGGTGIKRGPDDEPTDAEQAQGAGAKKKKTGLASRGVANLTPEQLAKKRANDREAQRAIRERTKNQIETLERRILELTNQKPYQELQAVIRAKEAVEKENADIKRQLASVMNILKPIVCSEADDSAHSPRPHPCSQSQSGNASQSPSSHPHCAPTPTPRSSVSPATISGQPHQHASPGWSDSQNTSPDAHSDMAITQLHNQRLQLRQGLHMGGEKLGLDFLLRPGQHVSQVQAGLHGAQDTPQYHHVPMKHDWVASNSNSQGYVLPVASRLTEAAGHNEYNEQPQEPSAPQPSQPHQSPHPSYSSLPFYAIPIKNSESSCPLDTILLNFLSERRQRIAEGLPMHEVVGPRYPSVSSLLNPAKSAYSHPLSKLFTDVLARFPDISRLPERVAVLYIMFLVMRWQISPTHENYERLPDWMTPRQSQLECPHPAWIDHVPFPAMRDRLARIYKPGEYELEQFFIPYTTTLRVNWPYEETDTLLMLPDSPDVIINPVFERHLRNINNWTLGSAFARAFPALADTFGLSSPT</sequence>
<feature type="compositionally biased region" description="Basic and acidic residues" evidence="1">
    <location>
        <begin position="69"/>
        <end position="87"/>
    </location>
</feature>
<dbReference type="Proteomes" id="UP001251528">
    <property type="component" value="Unassembled WGS sequence"/>
</dbReference>
<evidence type="ECO:0000313" key="3">
    <source>
        <dbReference type="Proteomes" id="UP001251528"/>
    </source>
</evidence>
<dbReference type="EMBL" id="JASWJB010000152">
    <property type="protein sequence ID" value="KAK2594865.1"/>
    <property type="molecule type" value="Genomic_DNA"/>
</dbReference>
<feature type="compositionally biased region" description="Low complexity" evidence="1">
    <location>
        <begin position="1"/>
        <end position="22"/>
    </location>
</feature>
<feature type="compositionally biased region" description="Low complexity" evidence="1">
    <location>
        <begin position="159"/>
        <end position="172"/>
    </location>
</feature>